<dbReference type="OrthoDB" id="9776731at2"/>
<gene>
    <name evidence="3" type="ORF">SAMN05192551_104190</name>
</gene>
<dbReference type="PIRSF" id="PIRSF005962">
    <property type="entry name" value="Pept_M20D_amidohydro"/>
    <property type="match status" value="1"/>
</dbReference>
<comment type="cofactor">
    <cofactor evidence="1">
        <name>Mn(2+)</name>
        <dbReference type="ChEBI" id="CHEBI:29035"/>
    </cofactor>
    <text evidence="1">The Mn(2+) ion enhances activity.</text>
</comment>
<dbReference type="GO" id="GO:0046872">
    <property type="term" value="F:metal ion binding"/>
    <property type="evidence" value="ECO:0007669"/>
    <property type="project" value="UniProtKB-KW"/>
</dbReference>
<keyword evidence="4" id="KW-1185">Reference proteome</keyword>
<dbReference type="RefSeq" id="WP_093371665.1">
    <property type="nucleotide sequence ID" value="NZ_FOQA01000004.1"/>
</dbReference>
<dbReference type="SUPFAM" id="SSF55031">
    <property type="entry name" value="Bacterial exopeptidase dimerisation domain"/>
    <property type="match status" value="1"/>
</dbReference>
<dbReference type="PANTHER" id="PTHR30575:SF3">
    <property type="entry name" value="PEPTIDASE M20 DIMERISATION DOMAIN-CONTAINING PROTEIN"/>
    <property type="match status" value="1"/>
</dbReference>
<dbReference type="GO" id="GO:0005737">
    <property type="term" value="C:cytoplasm"/>
    <property type="evidence" value="ECO:0007669"/>
    <property type="project" value="TreeGrafter"/>
</dbReference>
<feature type="binding site" evidence="1">
    <location>
        <position position="159"/>
    </location>
    <ligand>
        <name>Mn(2+)</name>
        <dbReference type="ChEBI" id="CHEBI:29035"/>
        <label>2</label>
    </ligand>
</feature>
<protein>
    <submittedName>
        <fullName evidence="3">Aminobenzoyl-glutamate utilization protein A</fullName>
    </submittedName>
</protein>
<feature type="binding site" evidence="1">
    <location>
        <position position="415"/>
    </location>
    <ligand>
        <name>Mn(2+)</name>
        <dbReference type="ChEBI" id="CHEBI:29035"/>
        <label>2</label>
    </ligand>
</feature>
<proteinExistence type="predicted"/>
<evidence type="ECO:0000313" key="3">
    <source>
        <dbReference type="EMBL" id="SFH92509.1"/>
    </source>
</evidence>
<dbReference type="NCBIfam" id="TIGR01891">
    <property type="entry name" value="amidohydrolases"/>
    <property type="match status" value="1"/>
</dbReference>
<dbReference type="Pfam" id="PF07687">
    <property type="entry name" value="M20_dimer"/>
    <property type="match status" value="1"/>
</dbReference>
<feature type="binding site" evidence="1">
    <location>
        <position position="161"/>
    </location>
    <ligand>
        <name>Mn(2+)</name>
        <dbReference type="ChEBI" id="CHEBI:29035"/>
        <label>2</label>
    </ligand>
</feature>
<dbReference type="AlphaFoldDB" id="A0A1I3E0X4"/>
<dbReference type="GO" id="GO:0016805">
    <property type="term" value="F:dipeptidase activity"/>
    <property type="evidence" value="ECO:0007669"/>
    <property type="project" value="TreeGrafter"/>
</dbReference>
<dbReference type="Pfam" id="PF01546">
    <property type="entry name" value="Peptidase_M20"/>
    <property type="match status" value="1"/>
</dbReference>
<feature type="domain" description="Peptidase M20 dimerisation" evidence="2">
    <location>
        <begin position="243"/>
        <end position="315"/>
    </location>
</feature>
<dbReference type="Gene3D" id="3.40.630.10">
    <property type="entry name" value="Zn peptidases"/>
    <property type="match status" value="2"/>
</dbReference>
<accession>A0A1I3E0X4</accession>
<dbReference type="InterPro" id="IPR002933">
    <property type="entry name" value="Peptidase_M20"/>
</dbReference>
<dbReference type="InterPro" id="IPR036264">
    <property type="entry name" value="Bact_exopeptidase_dim_dom"/>
</dbReference>
<feature type="binding site" evidence="1">
    <location>
        <position position="219"/>
    </location>
    <ligand>
        <name>Mn(2+)</name>
        <dbReference type="ChEBI" id="CHEBI:29035"/>
        <label>2</label>
    </ligand>
</feature>
<sequence length="447" mass="48841">MKNSEKEGFDKGSQSSGEYDAFLEEKIIAYRREFHRYAESGWREFRTTARIVEVLESLGYHVLSGKEVIHPPSVMGRDSEEVIAQHIKRAIEQGGSSSIINKMGRYTGAVGILETGRPGPTIALRFDIDANDVLESNEENHRPQVEGFRSLNEGMMHACGHDGHTAIGLGLAEYLMDNKKELKGKIKFIFQPAEEGVRGAKAMIDKGILADVDFFLSGHIGFQLPNGKFAPKTKGFLSTTKIDVEFTGEGAHAGSDPEKGKNALLAAVTATSNIHSIPPHSEGVTRVNVGVLKAGVARNVIPPKAVMEIETRGETEALNALMYEKTIKIIEHAAAMHNNYYQISKMGEAGTVSCDHELAEIVGNTVKDLGIMDEVVDIQYLGGSEDATLMIKEVQNRGGMATYMIFGSAIGAGHHHEAFDFDECVLIKGLKIYAEVIKKIPTLRNDV</sequence>
<organism evidence="3 4">
    <name type="scientific">Tindallia magadiensis</name>
    <dbReference type="NCBI Taxonomy" id="69895"/>
    <lineage>
        <taxon>Bacteria</taxon>
        <taxon>Bacillati</taxon>
        <taxon>Bacillota</taxon>
        <taxon>Clostridia</taxon>
        <taxon>Peptostreptococcales</taxon>
        <taxon>Tindalliaceae</taxon>
        <taxon>Tindallia</taxon>
    </lineage>
</organism>
<reference evidence="4" key="1">
    <citation type="submission" date="2016-10" db="EMBL/GenBank/DDBJ databases">
        <authorList>
            <person name="Varghese N."/>
            <person name="Submissions S."/>
        </authorList>
    </citation>
    <scope>NUCLEOTIDE SEQUENCE [LARGE SCALE GENOMIC DNA]</scope>
    <source>
        <strain evidence="4">Z-7934</strain>
    </source>
</reference>
<dbReference type="InterPro" id="IPR011650">
    <property type="entry name" value="Peptidase_M20_dimer"/>
</dbReference>
<dbReference type="GO" id="GO:0046657">
    <property type="term" value="P:folic acid catabolic process"/>
    <property type="evidence" value="ECO:0007669"/>
    <property type="project" value="TreeGrafter"/>
</dbReference>
<dbReference type="InterPro" id="IPR052030">
    <property type="entry name" value="Peptidase_M20/M20A_hydrolases"/>
</dbReference>
<dbReference type="STRING" id="69895.SAMN05192551_104190"/>
<keyword evidence="1" id="KW-0479">Metal-binding</keyword>
<evidence type="ECO:0000313" key="4">
    <source>
        <dbReference type="Proteomes" id="UP000199287"/>
    </source>
</evidence>
<dbReference type="SUPFAM" id="SSF53187">
    <property type="entry name" value="Zn-dependent exopeptidases"/>
    <property type="match status" value="1"/>
</dbReference>
<feature type="binding site" evidence="1">
    <location>
        <position position="195"/>
    </location>
    <ligand>
        <name>Mn(2+)</name>
        <dbReference type="ChEBI" id="CHEBI:29035"/>
        <label>2</label>
    </ligand>
</feature>
<evidence type="ECO:0000259" key="2">
    <source>
        <dbReference type="Pfam" id="PF07687"/>
    </source>
</evidence>
<dbReference type="GO" id="GO:0071713">
    <property type="term" value="F:para-aminobenzoyl-glutamate hydrolase activity"/>
    <property type="evidence" value="ECO:0007669"/>
    <property type="project" value="TreeGrafter"/>
</dbReference>
<dbReference type="InterPro" id="IPR017439">
    <property type="entry name" value="Amidohydrolase"/>
</dbReference>
<evidence type="ECO:0000256" key="1">
    <source>
        <dbReference type="PIRSR" id="PIRSR005962-1"/>
    </source>
</evidence>
<keyword evidence="1" id="KW-0464">Manganese</keyword>
<dbReference type="EMBL" id="FOQA01000004">
    <property type="protein sequence ID" value="SFH92509.1"/>
    <property type="molecule type" value="Genomic_DNA"/>
</dbReference>
<name>A0A1I3E0X4_9FIRM</name>
<dbReference type="PANTHER" id="PTHR30575">
    <property type="entry name" value="PEPTIDASE M20"/>
    <property type="match status" value="1"/>
</dbReference>
<dbReference type="Proteomes" id="UP000199287">
    <property type="component" value="Unassembled WGS sequence"/>
</dbReference>